<accession>A0A3N4JGE4</accession>
<dbReference type="STRING" id="1336337.A0A3N4JGE4"/>
<name>A0A3N4JGE4_9PEZI</name>
<reference evidence="3 4" key="1">
    <citation type="journal article" date="2018" name="Nat. Ecol. Evol.">
        <title>Pezizomycetes genomes reveal the molecular basis of ectomycorrhizal truffle lifestyle.</title>
        <authorList>
            <person name="Murat C."/>
            <person name="Payen T."/>
            <person name="Noel B."/>
            <person name="Kuo A."/>
            <person name="Morin E."/>
            <person name="Chen J."/>
            <person name="Kohler A."/>
            <person name="Krizsan K."/>
            <person name="Balestrini R."/>
            <person name="Da Silva C."/>
            <person name="Montanini B."/>
            <person name="Hainaut M."/>
            <person name="Levati E."/>
            <person name="Barry K.W."/>
            <person name="Belfiori B."/>
            <person name="Cichocki N."/>
            <person name="Clum A."/>
            <person name="Dockter R.B."/>
            <person name="Fauchery L."/>
            <person name="Guy J."/>
            <person name="Iotti M."/>
            <person name="Le Tacon F."/>
            <person name="Lindquist E.A."/>
            <person name="Lipzen A."/>
            <person name="Malagnac F."/>
            <person name="Mello A."/>
            <person name="Molinier V."/>
            <person name="Miyauchi S."/>
            <person name="Poulain J."/>
            <person name="Riccioni C."/>
            <person name="Rubini A."/>
            <person name="Sitrit Y."/>
            <person name="Splivallo R."/>
            <person name="Traeger S."/>
            <person name="Wang M."/>
            <person name="Zifcakova L."/>
            <person name="Wipf D."/>
            <person name="Zambonelli A."/>
            <person name="Paolocci F."/>
            <person name="Nowrousian M."/>
            <person name="Ottonello S."/>
            <person name="Baldrian P."/>
            <person name="Spatafora J.W."/>
            <person name="Henrissat B."/>
            <person name="Nagy L.G."/>
            <person name="Aury J.M."/>
            <person name="Wincker P."/>
            <person name="Grigoriev I.V."/>
            <person name="Bonfante P."/>
            <person name="Martin F.M."/>
        </authorList>
    </citation>
    <scope>NUCLEOTIDE SEQUENCE [LARGE SCALE GENOMIC DNA]</scope>
    <source>
        <strain evidence="3 4">120613-1</strain>
    </source>
</reference>
<evidence type="ECO:0000256" key="1">
    <source>
        <dbReference type="SAM" id="MobiDB-lite"/>
    </source>
</evidence>
<dbReference type="EMBL" id="ML120405">
    <property type="protein sequence ID" value="RPA97339.1"/>
    <property type="molecule type" value="Genomic_DNA"/>
</dbReference>
<protein>
    <submittedName>
        <fullName evidence="3">Uncharacterized protein</fullName>
    </submittedName>
</protein>
<sequence length="239" mass="24270">MKFALASVVAINAVAVVYGRAIPEAQPEAIWDRLVGRFEARDAHTTQFPGFKPSGIQGIVPGAGTTGSPTGTGIKVVGTGTAVLTGTGTSIIGTGTSIVYPTYSANVLPQGTGIIHHPTTTKVSTQKPTSTLDPPPKPTTTTTKSSQPPTSSSTTAIDPPTIPTSKTMTQAVTSTITQPPVTVTQPPVTVTVASGSSAPATVTITPLPVTVTVTAPVVTVTAVHKGCGNNQDDQDDQDY</sequence>
<feature type="region of interest" description="Disordered" evidence="1">
    <location>
        <begin position="116"/>
        <end position="182"/>
    </location>
</feature>
<organism evidence="3 4">
    <name type="scientific">Choiromyces venosus 120613-1</name>
    <dbReference type="NCBI Taxonomy" id="1336337"/>
    <lineage>
        <taxon>Eukaryota</taxon>
        <taxon>Fungi</taxon>
        <taxon>Dikarya</taxon>
        <taxon>Ascomycota</taxon>
        <taxon>Pezizomycotina</taxon>
        <taxon>Pezizomycetes</taxon>
        <taxon>Pezizales</taxon>
        <taxon>Tuberaceae</taxon>
        <taxon>Choiromyces</taxon>
    </lineage>
</organism>
<feature type="chain" id="PRO_5018252860" evidence="2">
    <location>
        <begin position="20"/>
        <end position="239"/>
    </location>
</feature>
<feature type="compositionally biased region" description="Low complexity" evidence="1">
    <location>
        <begin position="139"/>
        <end position="155"/>
    </location>
</feature>
<gene>
    <name evidence="3" type="ORF">L873DRAFT_1791015</name>
</gene>
<dbReference type="OrthoDB" id="5428434at2759"/>
<dbReference type="Proteomes" id="UP000276215">
    <property type="component" value="Unassembled WGS sequence"/>
</dbReference>
<keyword evidence="4" id="KW-1185">Reference proteome</keyword>
<dbReference type="AlphaFoldDB" id="A0A3N4JGE4"/>
<keyword evidence="2" id="KW-0732">Signal</keyword>
<evidence type="ECO:0000256" key="2">
    <source>
        <dbReference type="SAM" id="SignalP"/>
    </source>
</evidence>
<evidence type="ECO:0000313" key="3">
    <source>
        <dbReference type="EMBL" id="RPA97339.1"/>
    </source>
</evidence>
<proteinExistence type="predicted"/>
<evidence type="ECO:0000313" key="4">
    <source>
        <dbReference type="Proteomes" id="UP000276215"/>
    </source>
</evidence>
<feature type="signal peptide" evidence="2">
    <location>
        <begin position="1"/>
        <end position="19"/>
    </location>
</feature>
<feature type="compositionally biased region" description="Low complexity" evidence="1">
    <location>
        <begin position="172"/>
        <end position="182"/>
    </location>
</feature>